<keyword evidence="5" id="KW-1185">Reference proteome</keyword>
<dbReference type="EC" id="3.2.1.-" evidence="3"/>
<dbReference type="KEGG" id="msar:MSAR_18550"/>
<dbReference type="Pfam" id="PF01341">
    <property type="entry name" value="Glyco_hydro_6"/>
    <property type="match status" value="1"/>
</dbReference>
<accession>A0A7I7SRD7</accession>
<organism evidence="4 5">
    <name type="scientific">Mycolicibacterium sarraceniae</name>
    <dbReference type="NCBI Taxonomy" id="1534348"/>
    <lineage>
        <taxon>Bacteria</taxon>
        <taxon>Bacillati</taxon>
        <taxon>Actinomycetota</taxon>
        <taxon>Actinomycetes</taxon>
        <taxon>Mycobacteriales</taxon>
        <taxon>Mycobacteriaceae</taxon>
        <taxon>Mycolicibacterium</taxon>
    </lineage>
</organism>
<dbReference type="PIRSF" id="PIRSF001100">
    <property type="entry name" value="Beta_cellobiohydrolase"/>
    <property type="match status" value="1"/>
</dbReference>
<keyword evidence="3" id="KW-0136">Cellulose degradation</keyword>
<evidence type="ECO:0000256" key="2">
    <source>
        <dbReference type="PIRSR" id="PIRSR001100-2"/>
    </source>
</evidence>
<dbReference type="EMBL" id="AP022595">
    <property type="protein sequence ID" value="BBY58719.1"/>
    <property type="molecule type" value="Genomic_DNA"/>
</dbReference>
<evidence type="ECO:0000256" key="3">
    <source>
        <dbReference type="RuleBase" id="RU361186"/>
    </source>
</evidence>
<sequence>MVPVIVADSWRLLTRGTSFSSVMSSAAGAIARWIAPLLTAAVVAGLVLATNPAHVGQVRLADDAAPIGEQPFYVDPNSAAMRASKANPDNPQLAYIANTPQAYFIDNLVPAAAVSTYLNGAWAAGAMPMLAIYSLPNRDCGSFAAGGFGSGDAYRGWIDRVAAQIGGGPVTVILEPDALDMADCLSGSARQERFDLIRYGVDTLTRNPAAAVYIDAGHSRWLPADEIANRLNQVGIDRARGFSLNTANFFTTDEEIGYGEAVSGMTGGKPYVIDTSRNGNGPAAGDMYWCNPSGRALGVQPTRDTGNGHIDAFLWVKRPGDSDGSCGQGDPGPGHFVNQFAIDLARNAGH</sequence>
<dbReference type="InterPro" id="IPR036434">
    <property type="entry name" value="Beta_cellobiohydrolase_sf"/>
</dbReference>
<feature type="binding site" evidence="2">
    <location>
        <position position="248"/>
    </location>
    <ligand>
        <name>substrate</name>
    </ligand>
</feature>
<keyword evidence="3" id="KW-0119">Carbohydrate metabolism</keyword>
<feature type="active site" description="Proton donor" evidence="1">
    <location>
        <position position="177"/>
    </location>
</feature>
<name>A0A7I7SRD7_9MYCO</name>
<keyword evidence="3" id="KW-0624">Polysaccharide degradation</keyword>
<keyword evidence="3" id="KW-0378">Hydrolase</keyword>
<evidence type="ECO:0000313" key="5">
    <source>
        <dbReference type="Proteomes" id="UP000466445"/>
    </source>
</evidence>
<feature type="binding site" evidence="2">
    <location>
        <position position="106"/>
    </location>
    <ligand>
        <name>substrate</name>
    </ligand>
</feature>
<dbReference type="PANTHER" id="PTHR34876:SF4">
    <property type="entry name" value="1,4-BETA-D-GLUCAN CELLOBIOHYDROLASE C-RELATED"/>
    <property type="match status" value="1"/>
</dbReference>
<feature type="active site" description="Proton acceptor" evidence="1">
    <location>
        <position position="323"/>
    </location>
</feature>
<evidence type="ECO:0000313" key="4">
    <source>
        <dbReference type="EMBL" id="BBY58719.1"/>
    </source>
</evidence>
<dbReference type="SUPFAM" id="SSF51989">
    <property type="entry name" value="Glycosyl hydrolases family 6, cellulases"/>
    <property type="match status" value="1"/>
</dbReference>
<dbReference type="Proteomes" id="UP000466445">
    <property type="component" value="Chromosome"/>
</dbReference>
<feature type="binding site" evidence="2">
    <location>
        <position position="317"/>
    </location>
    <ligand>
        <name>substrate</name>
    </ligand>
</feature>
<comment type="similarity">
    <text evidence="3">Belongs to the glycosyl hydrolase family 6.</text>
</comment>
<dbReference type="PANTHER" id="PTHR34876">
    <property type="match status" value="1"/>
</dbReference>
<dbReference type="PRINTS" id="PR00733">
    <property type="entry name" value="GLHYDRLASE6"/>
</dbReference>
<dbReference type="GO" id="GO:0004553">
    <property type="term" value="F:hydrolase activity, hydrolyzing O-glycosyl compounds"/>
    <property type="evidence" value="ECO:0007669"/>
    <property type="project" value="InterPro"/>
</dbReference>
<dbReference type="InterPro" id="IPR016288">
    <property type="entry name" value="Beta_cellobiohydrolase"/>
</dbReference>
<feature type="binding site" evidence="2">
    <location>
        <position position="289"/>
    </location>
    <ligand>
        <name>substrate</name>
    </ligand>
</feature>
<reference evidence="4 5" key="1">
    <citation type="journal article" date="2019" name="Emerg. Microbes Infect.">
        <title>Comprehensive subspecies identification of 175 nontuberculous mycobacteria species based on 7547 genomic profiles.</title>
        <authorList>
            <person name="Matsumoto Y."/>
            <person name="Kinjo T."/>
            <person name="Motooka D."/>
            <person name="Nabeya D."/>
            <person name="Jung N."/>
            <person name="Uechi K."/>
            <person name="Horii T."/>
            <person name="Iida T."/>
            <person name="Fujita J."/>
            <person name="Nakamura S."/>
        </authorList>
    </citation>
    <scope>NUCLEOTIDE SEQUENCE [LARGE SCALE GENOMIC DNA]</scope>
    <source>
        <strain evidence="4 5">JCM 30395</strain>
    </source>
</reference>
<dbReference type="AlphaFoldDB" id="A0A7I7SRD7"/>
<proteinExistence type="inferred from homology"/>
<feature type="binding site" evidence="2">
    <location>
        <position position="221"/>
    </location>
    <ligand>
        <name>substrate</name>
    </ligand>
</feature>
<feature type="binding site" evidence="2">
    <location>
        <position position="218"/>
    </location>
    <ligand>
        <name>substrate</name>
    </ligand>
</feature>
<protein>
    <recommendedName>
        <fullName evidence="3">Glucanase</fullName>
        <ecNumber evidence="3">3.2.1.-</ecNumber>
    </recommendedName>
</protein>
<evidence type="ECO:0000256" key="1">
    <source>
        <dbReference type="PIRSR" id="PIRSR001100-1"/>
    </source>
</evidence>
<dbReference type="GO" id="GO:0030245">
    <property type="term" value="P:cellulose catabolic process"/>
    <property type="evidence" value="ECO:0007669"/>
    <property type="project" value="UniProtKB-KW"/>
</dbReference>
<gene>
    <name evidence="4" type="primary">celA1</name>
    <name evidence="4" type="ORF">MSAR_18550</name>
</gene>
<dbReference type="Gene3D" id="3.20.20.40">
    <property type="entry name" value="1, 4-beta cellobiohydrolase"/>
    <property type="match status" value="1"/>
</dbReference>
<keyword evidence="3" id="KW-0326">Glycosidase</keyword>